<reference evidence="1 2" key="1">
    <citation type="submission" date="2024-02" db="EMBL/GenBank/DDBJ databases">
        <title>A chromosome-level genome assembly of Drosophila madeirensis, a fruit fly species endemic to Madeira island.</title>
        <authorList>
            <person name="Tomihara K."/>
            <person name="Llopart A."/>
            <person name="Yamamoto D."/>
        </authorList>
    </citation>
    <scope>NUCLEOTIDE SEQUENCE [LARGE SCALE GENOMIC DNA]</scope>
    <source>
        <strain evidence="1 2">RF1</strain>
    </source>
</reference>
<dbReference type="AlphaFoldDB" id="A0AAU9FVS7"/>
<evidence type="ECO:0000313" key="1">
    <source>
        <dbReference type="EMBL" id="BFG00233.1"/>
    </source>
</evidence>
<proteinExistence type="predicted"/>
<protein>
    <submittedName>
        <fullName evidence="1">Uncharacterized protein</fullName>
    </submittedName>
</protein>
<dbReference type="Proteomes" id="UP001500889">
    <property type="component" value="Chromosome A"/>
</dbReference>
<organism evidence="1 2">
    <name type="scientific">Drosophila madeirensis</name>
    <name type="common">Fruit fly</name>
    <dbReference type="NCBI Taxonomy" id="30013"/>
    <lineage>
        <taxon>Eukaryota</taxon>
        <taxon>Metazoa</taxon>
        <taxon>Ecdysozoa</taxon>
        <taxon>Arthropoda</taxon>
        <taxon>Hexapoda</taxon>
        <taxon>Insecta</taxon>
        <taxon>Pterygota</taxon>
        <taxon>Neoptera</taxon>
        <taxon>Endopterygota</taxon>
        <taxon>Diptera</taxon>
        <taxon>Brachycera</taxon>
        <taxon>Muscomorpha</taxon>
        <taxon>Ephydroidea</taxon>
        <taxon>Drosophilidae</taxon>
        <taxon>Drosophila</taxon>
        <taxon>Sophophora</taxon>
    </lineage>
</organism>
<evidence type="ECO:0000313" key="2">
    <source>
        <dbReference type="Proteomes" id="UP001500889"/>
    </source>
</evidence>
<dbReference type="EMBL" id="AP029266">
    <property type="protein sequence ID" value="BFG00233.1"/>
    <property type="molecule type" value="Genomic_DNA"/>
</dbReference>
<keyword evidence="2" id="KW-1185">Reference proteome</keyword>
<accession>A0AAU9FVS7</accession>
<name>A0AAU9FVS7_DROMD</name>
<gene>
    <name evidence="1" type="ORF">DMAD_00269</name>
</gene>
<sequence>MSEGGNSPLPPLPEQQPSTKKSVKCVQELFLDATHYKLSWGKFARLAKMGPLAERIEQLPGSMGTMPVVECCQYLRDMCSSLNTNELATLQQLACILCLLADGDPKMDTCHASLLRHSFNVVDSLEPMLVHHFTKLLLDYFGGTSSSSRGQVLRIARLLGARSGIGRAVSVCLLWDIIFSYAEIPIDIHQYRELNELRVLKDVPMADLSNTSFRCLIRAVGTLLHLLLCCPDLAEFLHHGYPIFYFRIQPQDVNLLRTWLVKAEGCMDANRPRTDAAKLQEVLDYLSAPEPTRQWCHECRNQNGNVRVPRSDVECLLSKMRM</sequence>